<protein>
    <submittedName>
        <fullName evidence="2">Uncharacterized protein</fullName>
    </submittedName>
</protein>
<gene>
    <name evidence="2" type="ORF">PPAR1163_LOCUS11619</name>
</gene>
<dbReference type="AlphaFoldDB" id="A0A7S1XR89"/>
<accession>A0A7S1XR89</accession>
<reference evidence="2" key="1">
    <citation type="submission" date="2021-01" db="EMBL/GenBank/DDBJ databases">
        <authorList>
            <person name="Corre E."/>
            <person name="Pelletier E."/>
            <person name="Niang G."/>
            <person name="Scheremetjew M."/>
            <person name="Finn R."/>
            <person name="Kale V."/>
            <person name="Holt S."/>
            <person name="Cochrane G."/>
            <person name="Meng A."/>
            <person name="Brown T."/>
            <person name="Cohen L."/>
        </authorList>
    </citation>
    <scope>NUCLEOTIDE SEQUENCE</scope>
    <source>
        <strain evidence="2">CCMP2877</strain>
    </source>
</reference>
<name>A0A7S1XR89_9STRA</name>
<evidence type="ECO:0000256" key="1">
    <source>
        <dbReference type="SAM" id="MobiDB-lite"/>
    </source>
</evidence>
<sequence length="137" mass="15193">MVVFDETPAAAIAAHEAGMKVVCLIGAYARYELHLADMAITSFSDLNAMSFSRIFAGEDFDPQPALEPLPEPKRRVRVATKTRVAAPPAKADAETETKTAEAASKIEVPDYPPRPSRRTRLDDDEFTMPRRKTFQKV</sequence>
<dbReference type="EMBL" id="HBGJ01018207">
    <property type="protein sequence ID" value="CAD9253252.1"/>
    <property type="molecule type" value="Transcribed_RNA"/>
</dbReference>
<evidence type="ECO:0000313" key="2">
    <source>
        <dbReference type="EMBL" id="CAD9253252.1"/>
    </source>
</evidence>
<organism evidence="2">
    <name type="scientific">Phaeomonas parva</name>
    <dbReference type="NCBI Taxonomy" id="124430"/>
    <lineage>
        <taxon>Eukaryota</taxon>
        <taxon>Sar</taxon>
        <taxon>Stramenopiles</taxon>
        <taxon>Ochrophyta</taxon>
        <taxon>Pinguiophyceae</taxon>
        <taxon>Pinguiochrysidales</taxon>
        <taxon>Pinguiochrysidaceae</taxon>
        <taxon>Phaeomonas</taxon>
    </lineage>
</organism>
<proteinExistence type="predicted"/>
<feature type="region of interest" description="Disordered" evidence="1">
    <location>
        <begin position="82"/>
        <end position="137"/>
    </location>
</feature>